<dbReference type="OrthoDB" id="2160638at2759"/>
<accession>I7MAZ1</accession>
<feature type="compositionally biased region" description="Basic and acidic residues" evidence="3">
    <location>
        <begin position="180"/>
        <end position="192"/>
    </location>
</feature>
<dbReference type="Gene3D" id="1.20.960.40">
    <property type="match status" value="1"/>
</dbReference>
<dbReference type="GO" id="GO:0034453">
    <property type="term" value="P:microtubule anchoring"/>
    <property type="evidence" value="ECO:0007669"/>
    <property type="project" value="InterPro"/>
</dbReference>
<dbReference type="PANTHER" id="PTHR15431">
    <property type="entry name" value="FGFR1 ONCOGENE PARTNER/LISH DOMAIN-CONTAINING PROTEIN"/>
    <property type="match status" value="1"/>
</dbReference>
<dbReference type="OMA" id="WENEKAK"/>
<feature type="domain" description="FGFR1 oncogene partner (FOP) N-terminal dimerisation" evidence="4">
    <location>
        <begin position="77"/>
        <end position="147"/>
    </location>
</feature>
<gene>
    <name evidence="5" type="ORF">TTHERM_00689980</name>
</gene>
<feature type="compositionally biased region" description="Polar residues" evidence="3">
    <location>
        <begin position="157"/>
        <end position="168"/>
    </location>
</feature>
<dbReference type="InParanoid" id="I7MAZ1"/>
<dbReference type="Pfam" id="PF09398">
    <property type="entry name" value="FOP_dimer"/>
    <property type="match status" value="1"/>
</dbReference>
<name>I7MAZ1_TETTS</name>
<keyword evidence="2" id="KW-0206">Cytoskeleton</keyword>
<sequence length="301" mass="34271">MSEKEEKQLSDLIMQTLEASGSLAAVKAMIRQQVFNVVNNEPPSSQININDKDKKQTKYQPSQQNLKQKESALHMSNKTLQSALKNEEEKLTLVLVKELLKYYQMDYTLNIFSSEANLQEDPDRSSLAQQTKTNQSEKKPILVQIVQNCLSGKNVNTSSYKNESSTSAAAPKEAQKTQLKQKEEPIKQNKEINQKKEAITNKYSVTKYDNIKNISNKYDKNNEIEESMGGFEDISEEEDYSKPPSKPKQVQGKSSAQNNERKNPMFSSMEDTYGASMSYGHDQSVDSMKLEEEYDYNENIA</sequence>
<feature type="region of interest" description="Disordered" evidence="3">
    <location>
        <begin position="119"/>
        <end position="138"/>
    </location>
</feature>
<keyword evidence="1" id="KW-0963">Cytoplasm</keyword>
<reference evidence="6" key="1">
    <citation type="journal article" date="2006" name="PLoS Biol.">
        <title>Macronuclear genome sequence of the ciliate Tetrahymena thermophila, a model eukaryote.</title>
        <authorList>
            <person name="Eisen J.A."/>
            <person name="Coyne R.S."/>
            <person name="Wu M."/>
            <person name="Wu D."/>
            <person name="Thiagarajan M."/>
            <person name="Wortman J.R."/>
            <person name="Badger J.H."/>
            <person name="Ren Q."/>
            <person name="Amedeo P."/>
            <person name="Jones K.M."/>
            <person name="Tallon L.J."/>
            <person name="Delcher A.L."/>
            <person name="Salzberg S.L."/>
            <person name="Silva J.C."/>
            <person name="Haas B.J."/>
            <person name="Majoros W.H."/>
            <person name="Farzad M."/>
            <person name="Carlton J.M."/>
            <person name="Smith R.K. Jr."/>
            <person name="Garg J."/>
            <person name="Pearlman R.E."/>
            <person name="Karrer K.M."/>
            <person name="Sun L."/>
            <person name="Manning G."/>
            <person name="Elde N.C."/>
            <person name="Turkewitz A.P."/>
            <person name="Asai D.J."/>
            <person name="Wilkes D.E."/>
            <person name="Wang Y."/>
            <person name="Cai H."/>
            <person name="Collins K."/>
            <person name="Stewart B.A."/>
            <person name="Lee S.R."/>
            <person name="Wilamowska K."/>
            <person name="Weinberg Z."/>
            <person name="Ruzzo W.L."/>
            <person name="Wloga D."/>
            <person name="Gaertig J."/>
            <person name="Frankel J."/>
            <person name="Tsao C.-C."/>
            <person name="Gorovsky M.A."/>
            <person name="Keeling P.J."/>
            <person name="Waller R.F."/>
            <person name="Patron N.J."/>
            <person name="Cherry J.M."/>
            <person name="Stover N.A."/>
            <person name="Krieger C.J."/>
            <person name="del Toro C."/>
            <person name="Ryder H.F."/>
            <person name="Williamson S.C."/>
            <person name="Barbeau R.A."/>
            <person name="Hamilton E.P."/>
            <person name="Orias E."/>
        </authorList>
    </citation>
    <scope>NUCLEOTIDE SEQUENCE [LARGE SCALE GENOMIC DNA]</scope>
    <source>
        <strain evidence="6">SB210</strain>
    </source>
</reference>
<dbReference type="KEGG" id="tet:TTHERM_00689980"/>
<evidence type="ECO:0000259" key="4">
    <source>
        <dbReference type="Pfam" id="PF09398"/>
    </source>
</evidence>
<feature type="region of interest" description="Disordered" evidence="3">
    <location>
        <begin position="227"/>
        <end position="301"/>
    </location>
</feature>
<dbReference type="EMBL" id="GG662260">
    <property type="protein sequence ID" value="EAS06759.1"/>
    <property type="molecule type" value="Genomic_DNA"/>
</dbReference>
<protein>
    <submittedName>
        <fullName evidence="5">Fop amine-terminal dimerization domain protein</fullName>
    </submittedName>
</protein>
<proteinExistence type="predicted"/>
<evidence type="ECO:0000256" key="3">
    <source>
        <dbReference type="SAM" id="MobiDB-lite"/>
    </source>
</evidence>
<dbReference type="RefSeq" id="XP_001027001.1">
    <property type="nucleotide sequence ID" value="XM_001027001.3"/>
</dbReference>
<dbReference type="AlphaFoldDB" id="I7MAZ1"/>
<evidence type="ECO:0000313" key="6">
    <source>
        <dbReference type="Proteomes" id="UP000009168"/>
    </source>
</evidence>
<dbReference type="InterPro" id="IPR018993">
    <property type="entry name" value="FOP_dimerisation-dom_N"/>
</dbReference>
<dbReference type="PANTHER" id="PTHR15431:SF4">
    <property type="entry name" value="PROTEIN TONNEAU 1B"/>
    <property type="match status" value="1"/>
</dbReference>
<dbReference type="Proteomes" id="UP000009168">
    <property type="component" value="Unassembled WGS sequence"/>
</dbReference>
<keyword evidence="6" id="KW-1185">Reference proteome</keyword>
<feature type="region of interest" description="Disordered" evidence="3">
    <location>
        <begin position="157"/>
        <end position="192"/>
    </location>
</feature>
<dbReference type="HOGENOM" id="CLU_925849_0_0_1"/>
<evidence type="ECO:0000313" key="5">
    <source>
        <dbReference type="EMBL" id="EAS06759.1"/>
    </source>
</evidence>
<evidence type="ECO:0000256" key="2">
    <source>
        <dbReference type="ARBA" id="ARBA00023212"/>
    </source>
</evidence>
<feature type="region of interest" description="Disordered" evidence="3">
    <location>
        <begin position="41"/>
        <end position="71"/>
    </location>
</feature>
<dbReference type="GeneID" id="7832398"/>
<organism evidence="5 6">
    <name type="scientific">Tetrahymena thermophila (strain SB210)</name>
    <dbReference type="NCBI Taxonomy" id="312017"/>
    <lineage>
        <taxon>Eukaryota</taxon>
        <taxon>Sar</taxon>
        <taxon>Alveolata</taxon>
        <taxon>Ciliophora</taxon>
        <taxon>Intramacronucleata</taxon>
        <taxon>Oligohymenophorea</taxon>
        <taxon>Hymenostomatida</taxon>
        <taxon>Tetrahymenina</taxon>
        <taxon>Tetrahymenidae</taxon>
        <taxon>Tetrahymena</taxon>
    </lineage>
</organism>
<evidence type="ECO:0000256" key="1">
    <source>
        <dbReference type="ARBA" id="ARBA00022490"/>
    </source>
</evidence>
<dbReference type="GO" id="GO:0005815">
    <property type="term" value="C:microtubule organizing center"/>
    <property type="evidence" value="ECO:0007669"/>
    <property type="project" value="InterPro"/>
</dbReference>
<feature type="compositionally biased region" description="Acidic residues" evidence="3">
    <location>
        <begin position="292"/>
        <end position="301"/>
    </location>
</feature>